<dbReference type="STRING" id="13333.W1PWD3"/>
<dbReference type="InterPro" id="IPR036047">
    <property type="entry name" value="F-box-like_dom_sf"/>
</dbReference>
<keyword evidence="4" id="KW-1185">Reference proteome</keyword>
<sequence>MDKCYISSINSDLLQSILQLLPLPSLLSFSMTCKSFNSIASSDSLWEQICIKDWGNHSFEALLSSSLSTMKPNWKNLYKKVRQLSSLQIHRLNQDHVCPPPRASHTLNLISDSLVLFGGGCEGGRHLDDTWLAHIGGRPTRGVIWQKISSGIPSGRFGQTCCNIDNALILFGGINENGARQNDTWVCHILPNLSLSWTPLDVGPPLPPPRGAHASCYAGPNRMVIHGGIDLDGLRLGDTWLLDLSNGWDLATWRKIMTLPPSPSARSGHTITWIGGGRMVLFGGRGPGFEVLNDLWLLDIASEAPEWVELMNYAPNVLGGLVPSPRVGHSATLVLGGRILIYGGEDSYRRRNDDLWVLDPNAIPTIKARVEISEPTNFGGRKVWKKLRPEGHIPSPRSFHRACADESMRHVYVFGGMVDGLVQPSEAFGLIFDAELHLVELVL</sequence>
<dbReference type="eggNOG" id="KOG0379">
    <property type="taxonomic scope" value="Eukaryota"/>
</dbReference>
<gene>
    <name evidence="3" type="ORF">AMTR_s00025p00153820</name>
</gene>
<dbReference type="Pfam" id="PF24681">
    <property type="entry name" value="Kelch_KLHDC2_KLHL20_DRC7"/>
    <property type="match status" value="1"/>
</dbReference>
<keyword evidence="1" id="KW-0880">Kelch repeat</keyword>
<reference evidence="3" key="1">
    <citation type="submission" date="2013-08" db="EMBL/GenBank/DDBJ databases">
        <authorList>
            <person name="Albert V.A."/>
            <person name="Barbazuk W.B."/>
            <person name="Chamala S."/>
            <person name="Chanderbali A.S."/>
            <person name="dePamphilis C.W."/>
            <person name="Der J.P."/>
            <person name="Estill J.C."/>
            <person name="Leebens-Mack J."/>
            <person name="Ma H."/>
            <person name="Palmer J.D."/>
            <person name="Rounsley S."/>
            <person name="Sankoff D."/>
            <person name="Schuster S.C."/>
            <person name="Soltis D.E."/>
            <person name="Soltis P.S."/>
            <person name="Wessler S.R."/>
            <person name="Wing R.A."/>
        </authorList>
    </citation>
    <scope>NUCLEOTIDE SEQUENCE</scope>
    <source>
        <tissue evidence="3">Leaf</tissue>
    </source>
</reference>
<dbReference type="PANTHER" id="PTHR46175:SF4">
    <property type="entry name" value="BACTERIOOPSIN TRANSCRIPTIONAL ACTIVATOR"/>
    <property type="match status" value="1"/>
</dbReference>
<evidence type="ECO:0000313" key="3">
    <source>
        <dbReference type="EMBL" id="ERN12458.1"/>
    </source>
</evidence>
<dbReference type="InterPro" id="IPR015915">
    <property type="entry name" value="Kelch-typ_b-propeller"/>
</dbReference>
<evidence type="ECO:0000256" key="1">
    <source>
        <dbReference type="ARBA" id="ARBA00022441"/>
    </source>
</evidence>
<dbReference type="SUPFAM" id="SSF81383">
    <property type="entry name" value="F-box domain"/>
    <property type="match status" value="1"/>
</dbReference>
<dbReference type="SUPFAM" id="SSF117281">
    <property type="entry name" value="Kelch motif"/>
    <property type="match status" value="1"/>
</dbReference>
<dbReference type="OrthoDB" id="10251809at2759"/>
<accession>W1PWD3</accession>
<protein>
    <recommendedName>
        <fullName evidence="2">F-box domain-containing protein</fullName>
    </recommendedName>
</protein>
<dbReference type="OMA" id="YRHRKND"/>
<dbReference type="PROSITE" id="PS50181">
    <property type="entry name" value="FBOX"/>
    <property type="match status" value="1"/>
</dbReference>
<dbReference type="HOGENOM" id="CLU_030848_1_0_1"/>
<evidence type="ECO:0000259" key="2">
    <source>
        <dbReference type="PROSITE" id="PS50181"/>
    </source>
</evidence>
<dbReference type="Gene3D" id="1.20.1280.50">
    <property type="match status" value="1"/>
</dbReference>
<dbReference type="EMBL" id="KI392614">
    <property type="protein sequence ID" value="ERN12458.1"/>
    <property type="molecule type" value="Genomic_DNA"/>
</dbReference>
<name>W1PWD3_AMBTC</name>
<evidence type="ECO:0000313" key="4">
    <source>
        <dbReference type="Proteomes" id="UP000017836"/>
    </source>
</evidence>
<dbReference type="PANTHER" id="PTHR46175">
    <property type="entry name" value="BACTERIOOPSIN TRANSCRIPTIONAL ACTIVATOR"/>
    <property type="match status" value="1"/>
</dbReference>
<feature type="domain" description="F-box" evidence="2">
    <location>
        <begin position="3"/>
        <end position="49"/>
    </location>
</feature>
<dbReference type="Gramene" id="ERN12458">
    <property type="protein sequence ID" value="ERN12458"/>
    <property type="gene ID" value="AMTR_s00025p00153820"/>
</dbReference>
<dbReference type="SMART" id="SM00256">
    <property type="entry name" value="FBOX"/>
    <property type="match status" value="1"/>
</dbReference>
<dbReference type="Pfam" id="PF12937">
    <property type="entry name" value="F-box-like"/>
    <property type="match status" value="1"/>
</dbReference>
<dbReference type="Gene3D" id="2.120.10.80">
    <property type="entry name" value="Kelch-type beta propeller"/>
    <property type="match status" value="2"/>
</dbReference>
<dbReference type="Proteomes" id="UP000017836">
    <property type="component" value="Unassembled WGS sequence"/>
</dbReference>
<dbReference type="KEGG" id="atr:18440676"/>
<dbReference type="InterPro" id="IPR001810">
    <property type="entry name" value="F-box_dom"/>
</dbReference>
<organism evidence="3 4">
    <name type="scientific">Amborella trichopoda</name>
    <dbReference type="NCBI Taxonomy" id="13333"/>
    <lineage>
        <taxon>Eukaryota</taxon>
        <taxon>Viridiplantae</taxon>
        <taxon>Streptophyta</taxon>
        <taxon>Embryophyta</taxon>
        <taxon>Tracheophyta</taxon>
        <taxon>Spermatophyta</taxon>
        <taxon>Magnoliopsida</taxon>
        <taxon>Amborellales</taxon>
        <taxon>Amborellaceae</taxon>
        <taxon>Amborella</taxon>
    </lineage>
</organism>
<dbReference type="AlphaFoldDB" id="W1PWD3"/>
<proteinExistence type="predicted"/>